<gene>
    <name evidence="3" type="ORF">P3F81_11365</name>
</gene>
<dbReference type="RefSeq" id="WP_147669661.1">
    <property type="nucleotide sequence ID" value="NZ_CP120678.1"/>
</dbReference>
<dbReference type="InterPro" id="IPR001279">
    <property type="entry name" value="Metallo-B-lactamas"/>
</dbReference>
<dbReference type="Proteomes" id="UP001243623">
    <property type="component" value="Chromosome"/>
</dbReference>
<organism evidence="3 4">
    <name type="scientific">Selenobaculum gibii</name>
    <dbReference type="NCBI Taxonomy" id="3054208"/>
    <lineage>
        <taxon>Bacteria</taxon>
        <taxon>Bacillati</taxon>
        <taxon>Bacillota</taxon>
        <taxon>Negativicutes</taxon>
        <taxon>Selenomonadales</taxon>
        <taxon>Selenomonadaceae</taxon>
        <taxon>Selenobaculum</taxon>
    </lineage>
</organism>
<dbReference type="GO" id="GO:0005737">
    <property type="term" value="C:cytoplasm"/>
    <property type="evidence" value="ECO:0007669"/>
    <property type="project" value="TreeGrafter"/>
</dbReference>
<feature type="transmembrane region" description="Helical" evidence="1">
    <location>
        <begin position="6"/>
        <end position="24"/>
    </location>
</feature>
<dbReference type="EMBL" id="CP120678">
    <property type="protein sequence ID" value="WIW70468.1"/>
    <property type="molecule type" value="Genomic_DNA"/>
</dbReference>
<dbReference type="SUPFAM" id="SSF56281">
    <property type="entry name" value="Metallo-hydrolase/oxidoreductase"/>
    <property type="match status" value="1"/>
</dbReference>
<feature type="domain" description="Metallo-beta-lactamase" evidence="2">
    <location>
        <begin position="121"/>
        <end position="314"/>
    </location>
</feature>
<sequence length="366" mass="41967">MGNFILLWLGILFVGLVIGIGIYIHQPMFGNMPSGERLERIKGSPHYIDGEFKNLEPATQIVEGNRFIVLWDFLFGKKEQLIPQKLIPVEKVDLKAFNKSEDIIIWLGHSSYYMQLDGKSILIDPVFSAYASPISFINKAFDGTNPYTAEDIPDIDVLLISHDHWDHLDYSTIMSLKPRINQVVCALGVGAYFEEWGFEKKQIFEEDWFAEIPLQENFAVYILPAQHFSGRLLKSNQTLWASFAITTKNHRVFYSGDGGYGKHFKEIGERFGNFDIAIMENGQYNKAWARIHMMPEETAQAAEDIQAKVLLPAHAGKFALSKHSWEEPFNRIVEASEGKNYRLITPKLGEIMEIGNDEQVFTHWWE</sequence>
<keyword evidence="1" id="KW-0472">Membrane</keyword>
<dbReference type="KEGG" id="sgbi:P3F81_11365"/>
<protein>
    <submittedName>
        <fullName evidence="3">MBL fold metallo-hydrolase</fullName>
    </submittedName>
</protein>
<dbReference type="InterPro" id="IPR036866">
    <property type="entry name" value="RibonucZ/Hydroxyglut_hydro"/>
</dbReference>
<accession>A0A9Y2AIW2</accession>
<keyword evidence="1" id="KW-1133">Transmembrane helix</keyword>
<dbReference type="AlphaFoldDB" id="A0A9Y2AIW2"/>
<dbReference type="PANTHER" id="PTHR15032">
    <property type="entry name" value="N-ACYL-PHOSPHATIDYLETHANOLAMINE-HYDROLYZING PHOSPHOLIPASE D"/>
    <property type="match status" value="1"/>
</dbReference>
<reference evidence="3" key="1">
    <citation type="submission" date="2023-03" db="EMBL/GenBank/DDBJ databases">
        <title>Selenobaculum gbiensis gen. nov. sp. nov., a new bacterium isolated from the gut microbiota of IBD patient.</title>
        <authorList>
            <person name="Yeo S."/>
            <person name="Park H."/>
            <person name="Huh C.S."/>
        </authorList>
    </citation>
    <scope>NUCLEOTIDE SEQUENCE</scope>
    <source>
        <strain evidence="3">ICN-92133</strain>
    </source>
</reference>
<keyword evidence="1" id="KW-0812">Transmembrane</keyword>
<evidence type="ECO:0000313" key="3">
    <source>
        <dbReference type="EMBL" id="WIW70468.1"/>
    </source>
</evidence>
<dbReference type="Gene3D" id="3.60.15.10">
    <property type="entry name" value="Ribonuclease Z/Hydroxyacylglutathione hydrolase-like"/>
    <property type="match status" value="1"/>
</dbReference>
<dbReference type="Pfam" id="PF12706">
    <property type="entry name" value="Lactamase_B_2"/>
    <property type="match status" value="1"/>
</dbReference>
<proteinExistence type="predicted"/>
<keyword evidence="4" id="KW-1185">Reference proteome</keyword>
<evidence type="ECO:0000256" key="1">
    <source>
        <dbReference type="SAM" id="Phobius"/>
    </source>
</evidence>
<dbReference type="PANTHER" id="PTHR15032:SF4">
    <property type="entry name" value="N-ACYL-PHOSPHATIDYLETHANOLAMINE-HYDROLYZING PHOSPHOLIPASE D"/>
    <property type="match status" value="1"/>
</dbReference>
<name>A0A9Y2AIW2_9FIRM</name>
<evidence type="ECO:0000259" key="2">
    <source>
        <dbReference type="Pfam" id="PF12706"/>
    </source>
</evidence>
<evidence type="ECO:0000313" key="4">
    <source>
        <dbReference type="Proteomes" id="UP001243623"/>
    </source>
</evidence>